<proteinExistence type="inferred from homology"/>
<dbReference type="GeneID" id="40723831"/>
<gene>
    <name evidence="7" type="ORF">EX895_000936</name>
</gene>
<keyword evidence="8" id="KW-1185">Reference proteome</keyword>
<evidence type="ECO:0000256" key="2">
    <source>
        <dbReference type="ARBA" id="ARBA00022737"/>
    </source>
</evidence>
<feature type="repeat" description="PPR" evidence="5">
    <location>
        <begin position="818"/>
        <end position="853"/>
    </location>
</feature>
<accession>A0A4U7L4N3</accession>
<evidence type="ECO:0000256" key="6">
    <source>
        <dbReference type="SAM" id="MobiDB-lite"/>
    </source>
</evidence>
<dbReference type="InterPro" id="IPR002885">
    <property type="entry name" value="PPR_rpt"/>
</dbReference>
<dbReference type="KEGG" id="sgra:EX895_000936"/>
<evidence type="ECO:0000256" key="1">
    <source>
        <dbReference type="ARBA" id="ARBA00006192"/>
    </source>
</evidence>
<dbReference type="InterPro" id="IPR011990">
    <property type="entry name" value="TPR-like_helical_dom_sf"/>
</dbReference>
<dbReference type="PROSITE" id="PS51375">
    <property type="entry name" value="PPR"/>
    <property type="match status" value="1"/>
</dbReference>
<comment type="function">
    <text evidence="3">Regulates mitochondrial small subunit maturation by controlling 15S rRNA 5'-end processing. Localizes to the 5' precursor of the 15S rRNA in a position that is subsequently occupied by mS47 in the mature yeast mtSSU. Uses structure and sequence-specific RNA recognition, binding to a single-stranded region of the precursor and specifically recognizing bases -6 to -1. The exchange of Ccm1 for mS47 is coupled to the irreversible removal of precursor rRNA that is accompanied by conformational changes of the mitoribosomal proteins uS5m and mS26. These conformational changes signal completion of 5'-end rRNA processing through protection of the mature 5'-end of the 15S rRNA and stabilization of mS47. The removal of the 5' precursor together with the dissociation of Ccm1 may be catalyzed by the 5'-3' exoribonuclease Pet127. Involved in the specific removal of group I introns in mitochondrial encoded transcripts.</text>
</comment>
<dbReference type="EMBL" id="SRRM01000002">
    <property type="protein sequence ID" value="TKY90938.1"/>
    <property type="molecule type" value="Genomic_DNA"/>
</dbReference>
<dbReference type="AlphaFoldDB" id="A0A4U7L4N3"/>
<evidence type="ECO:0000313" key="8">
    <source>
        <dbReference type="Proteomes" id="UP000306050"/>
    </source>
</evidence>
<dbReference type="PANTHER" id="PTHR47447">
    <property type="entry name" value="OS03G0856100 PROTEIN"/>
    <property type="match status" value="1"/>
</dbReference>
<dbReference type="PANTHER" id="PTHR47447:SF17">
    <property type="entry name" value="OS12G0638900 PROTEIN"/>
    <property type="match status" value="1"/>
</dbReference>
<comment type="similarity">
    <text evidence="1">Belongs to the CCM1 family.</text>
</comment>
<reference evidence="7 8" key="1">
    <citation type="submission" date="2019-05" db="EMBL/GenBank/DDBJ databases">
        <title>Sporisorium graminicola CBS 10092 draft sequencing and annotation.</title>
        <authorList>
            <person name="Solano-Gonzalez S."/>
            <person name="Caddick M.X."/>
            <person name="Darby A."/>
        </authorList>
    </citation>
    <scope>NUCLEOTIDE SEQUENCE [LARGE SCALE GENOMIC DNA]</scope>
    <source>
        <strain evidence="7 8">CBS 10092</strain>
    </source>
</reference>
<dbReference type="Proteomes" id="UP000306050">
    <property type="component" value="Chromosome SGRAM_1"/>
</dbReference>
<feature type="region of interest" description="Disordered" evidence="6">
    <location>
        <begin position="37"/>
        <end position="75"/>
    </location>
</feature>
<comment type="subunit">
    <text evidence="4">Binds to mitochondrial small subunit 15S rRNA.</text>
</comment>
<dbReference type="RefSeq" id="XP_029742923.1">
    <property type="nucleotide sequence ID" value="XM_029881537.1"/>
</dbReference>
<evidence type="ECO:0000256" key="5">
    <source>
        <dbReference type="PROSITE-ProRule" id="PRU00708"/>
    </source>
</evidence>
<evidence type="ECO:0000256" key="4">
    <source>
        <dbReference type="ARBA" id="ARBA00044511"/>
    </source>
</evidence>
<evidence type="ECO:0008006" key="9">
    <source>
        <dbReference type="Google" id="ProtNLM"/>
    </source>
</evidence>
<protein>
    <recommendedName>
        <fullName evidence="9">Pentacotripeptide-repeat region of PRORP domain-containing protein</fullName>
    </recommendedName>
</protein>
<name>A0A4U7L4N3_9BASI</name>
<organism evidence="7 8">
    <name type="scientific">Sporisorium graminicola</name>
    <dbReference type="NCBI Taxonomy" id="280036"/>
    <lineage>
        <taxon>Eukaryota</taxon>
        <taxon>Fungi</taxon>
        <taxon>Dikarya</taxon>
        <taxon>Basidiomycota</taxon>
        <taxon>Ustilaginomycotina</taxon>
        <taxon>Ustilaginomycetes</taxon>
        <taxon>Ustilaginales</taxon>
        <taxon>Ustilaginaceae</taxon>
        <taxon>Sporisorium</taxon>
    </lineage>
</organism>
<comment type="caution">
    <text evidence="7">The sequence shown here is derived from an EMBL/GenBank/DDBJ whole genome shotgun (WGS) entry which is preliminary data.</text>
</comment>
<evidence type="ECO:0000313" key="7">
    <source>
        <dbReference type="EMBL" id="TKY90938.1"/>
    </source>
</evidence>
<sequence>MLPFLIPSAALARASSQLARRSRMRLSQQVYLPSRSSSSSIITQNVSKTARHDQDAEHQDDGSASPPRPHRDNTAFTHFFDKRTPPLASSPTLAPAKAKASHEIVSASRDAVTAFRNAISTREPAAIIEAYQLLMQAHHAHAQHIRGASSRFVDITDIGFPIRKADIQTAIRHMVKHAQREGHMTPRLFHVCHQMYRDMSQQFGFRIAPTDLHRHLQTFCLSDNPTMHPCVAFDQLRANHPEWRPNSSEWGMVIAYLERHRSYIHALKLWTDALEYGVEPEDPLRDTMIKVFLAVNNKTEADALRQQLSQHEAHLDIDTLTSAVEDLCQAVSQLKQSDPELMSELRTHAMNLQKTMDSNTELATLSSAWKALLRYEAIVAGPAHALQTARQAWKPGLFDSETLSLLLRLHEDELNDLQSSDDALELLDRIQSACDPKRTTQPDDQCYSILIQGLLNSSGSKAEDACALDQDGNLVPDEDGDRGRSTCGLPSPNQIREAQLLYDHVRALGMPPTPVLAMPLLTAYCEAFLPSLHSAMKLVRDVLEYGTPSSLSARKTTTSTRRKTSRSCSSAVGISTVRPVIDACIKLKDLACARDLLSRLHEAGIALEPAHKLELMRRLIGITTSWTQAFQVYRTVSRFPTLTSSGTRSEGGLDERGYISLLQSLRALTFTDSQNSTVLPAPPEELLGIVQDMRAAGHRPSCAIYTSILDYYAKTAQPSFLGVQLTHEMLKQDEGLEPDLPLINALMNAYNRADEPAMVLAIWDSLMATRQEIDGVTLSVFFDTAGRHGLLSLARRAISTVRRIEAQGTEARGRSAMTKGAWDSWLECLARCGRLEEAIELAFGEMRKTLFREAIDAHDLDDAADGEAAVPVALLTVKSSQTPVKDRRGQVVGPDAKTMGTLLRFAARERDRRQKRVMGSLFPGATSEDSRGRGTSIWHTLRTRIREELSWLYPQVKHIGENTPL</sequence>
<dbReference type="OrthoDB" id="185373at2759"/>
<evidence type="ECO:0000256" key="3">
    <source>
        <dbReference type="ARBA" id="ARBA00044493"/>
    </source>
</evidence>
<keyword evidence="2" id="KW-0677">Repeat</keyword>
<feature type="compositionally biased region" description="Basic and acidic residues" evidence="6">
    <location>
        <begin position="50"/>
        <end position="61"/>
    </location>
</feature>
<dbReference type="Gene3D" id="1.25.40.10">
    <property type="entry name" value="Tetratricopeptide repeat domain"/>
    <property type="match status" value="2"/>
</dbReference>